<dbReference type="RefSeq" id="WP_071072664.1">
    <property type="nucleotide sequence ID" value="NZ_CP017755.1"/>
</dbReference>
<feature type="domain" description="AB hydrolase-1" evidence="1">
    <location>
        <begin position="30"/>
        <end position="160"/>
    </location>
</feature>
<dbReference type="PANTHER" id="PTHR43194">
    <property type="entry name" value="HYDROLASE ALPHA/BETA FOLD FAMILY"/>
    <property type="match status" value="1"/>
</dbReference>
<accession>A0ABM6FE60</accession>
<name>A0ABM6FE60_9BURK</name>
<dbReference type="InterPro" id="IPR029058">
    <property type="entry name" value="AB_hydrolase_fold"/>
</dbReference>
<protein>
    <recommendedName>
        <fullName evidence="1">AB hydrolase-1 domain-containing protein</fullName>
    </recommendedName>
</protein>
<evidence type="ECO:0000259" key="1">
    <source>
        <dbReference type="Pfam" id="PF12697"/>
    </source>
</evidence>
<dbReference type="SUPFAM" id="SSF53474">
    <property type="entry name" value="alpha/beta-Hydrolases"/>
    <property type="match status" value="1"/>
</dbReference>
<gene>
    <name evidence="2" type="ORF">BKK80_31345</name>
</gene>
<dbReference type="Pfam" id="PF12697">
    <property type="entry name" value="Abhydrolase_6"/>
    <property type="match status" value="1"/>
</dbReference>
<sequence>MHAPRPFTIDTPDETLAADRLDAASGIRCLLLHGAGTSHRGRWLAVRQALAARGIGSLAIDFSGHGESSARTPNSLAKRHAEAAAALSCLDTDGPRSVIGISMSGEIAVRLACDPRHRIGHLVTVVGAAYDEAAFATPFGPAFSAQIRREQSWRRSRVFRDIAAFRGRMTLVRAGHDQVIPPEIAATLQANAAQAQDARIVDLPGAGHMLSVQAAQDAALMARLCAVLAEAVGAPGTAAA</sequence>
<dbReference type="EMBL" id="CP017755">
    <property type="protein sequence ID" value="AOZ10136.1"/>
    <property type="molecule type" value="Genomic_DNA"/>
</dbReference>
<dbReference type="Gene3D" id="3.40.50.1820">
    <property type="entry name" value="alpha/beta hydrolase"/>
    <property type="match status" value="1"/>
</dbReference>
<dbReference type="Proteomes" id="UP000177515">
    <property type="component" value="Chromosome 2"/>
</dbReference>
<evidence type="ECO:0000313" key="2">
    <source>
        <dbReference type="EMBL" id="AOZ10136.1"/>
    </source>
</evidence>
<keyword evidence="3" id="KW-1185">Reference proteome</keyword>
<evidence type="ECO:0000313" key="3">
    <source>
        <dbReference type="Proteomes" id="UP000177515"/>
    </source>
</evidence>
<dbReference type="InterPro" id="IPR000073">
    <property type="entry name" value="AB_hydrolase_1"/>
</dbReference>
<reference evidence="2 3" key="1">
    <citation type="submission" date="2016-10" db="EMBL/GenBank/DDBJ databases">
        <title>Complete genome sequences of three Cupriavidus strains isolated from various Malaysian environments.</title>
        <authorList>
            <person name="Abdullah A.A.-A."/>
            <person name="Shafie N.A.H."/>
            <person name="Lau N.S."/>
        </authorList>
    </citation>
    <scope>NUCLEOTIDE SEQUENCE [LARGE SCALE GENOMIC DNA]</scope>
    <source>
        <strain evidence="2 3">USMAA1020</strain>
    </source>
</reference>
<organism evidence="2 3">
    <name type="scientific">Cupriavidus malaysiensis</name>
    <dbReference type="NCBI Taxonomy" id="367825"/>
    <lineage>
        <taxon>Bacteria</taxon>
        <taxon>Pseudomonadati</taxon>
        <taxon>Pseudomonadota</taxon>
        <taxon>Betaproteobacteria</taxon>
        <taxon>Burkholderiales</taxon>
        <taxon>Burkholderiaceae</taxon>
        <taxon>Cupriavidus</taxon>
    </lineage>
</organism>
<dbReference type="PANTHER" id="PTHR43194:SF2">
    <property type="entry name" value="PEROXISOMAL MEMBRANE PROTEIN LPX1"/>
    <property type="match status" value="1"/>
</dbReference>
<proteinExistence type="predicted"/>
<dbReference type="InterPro" id="IPR050228">
    <property type="entry name" value="Carboxylesterase_BioH"/>
</dbReference>